<name>A0A9D1GBX5_9FIRM</name>
<sequence length="79" mass="8943">MFGDSFFKKVEQKTNVNKDTILSLADKLQKGNMKDEKVLSEVVDEIASMTGKSVSSDKKEKIIKTIMQDEVPNNVDKMF</sequence>
<dbReference type="AlphaFoldDB" id="A0A9D1GBX5"/>
<reference evidence="1" key="1">
    <citation type="submission" date="2020-10" db="EMBL/GenBank/DDBJ databases">
        <authorList>
            <person name="Gilroy R."/>
        </authorList>
    </citation>
    <scope>NUCLEOTIDE SEQUENCE</scope>
    <source>
        <strain evidence="1">CHK195-26880</strain>
    </source>
</reference>
<dbReference type="Pfam" id="PF14069">
    <property type="entry name" value="SpoVIF"/>
    <property type="match status" value="1"/>
</dbReference>
<evidence type="ECO:0000313" key="1">
    <source>
        <dbReference type="EMBL" id="HIT38282.1"/>
    </source>
</evidence>
<evidence type="ECO:0000313" key="2">
    <source>
        <dbReference type="Proteomes" id="UP000886833"/>
    </source>
</evidence>
<accession>A0A9D1GBX5</accession>
<reference evidence="1" key="2">
    <citation type="journal article" date="2021" name="PeerJ">
        <title>Extensive microbial diversity within the chicken gut microbiome revealed by metagenomics and culture.</title>
        <authorList>
            <person name="Gilroy R."/>
            <person name="Ravi A."/>
            <person name="Getino M."/>
            <person name="Pursley I."/>
            <person name="Horton D.L."/>
            <person name="Alikhan N.F."/>
            <person name="Baker D."/>
            <person name="Gharbi K."/>
            <person name="Hall N."/>
            <person name="Watson M."/>
            <person name="Adriaenssens E.M."/>
            <person name="Foster-Nyarko E."/>
            <person name="Jarju S."/>
            <person name="Secka A."/>
            <person name="Antonio M."/>
            <person name="Oren A."/>
            <person name="Chaudhuri R.R."/>
            <person name="La Ragione R."/>
            <person name="Hildebrand F."/>
            <person name="Pallen M.J."/>
        </authorList>
    </citation>
    <scope>NUCLEOTIDE SEQUENCE</scope>
    <source>
        <strain evidence="1">CHK195-26880</strain>
    </source>
</reference>
<dbReference type="EMBL" id="DVKQ01000095">
    <property type="protein sequence ID" value="HIT38282.1"/>
    <property type="molecule type" value="Genomic_DNA"/>
</dbReference>
<protein>
    <submittedName>
        <fullName evidence="1">Stage VI sporulation protein F</fullName>
    </submittedName>
</protein>
<organism evidence="1 2">
    <name type="scientific">Candidatus Onthousia faecipullorum</name>
    <dbReference type="NCBI Taxonomy" id="2840887"/>
    <lineage>
        <taxon>Bacteria</taxon>
        <taxon>Bacillati</taxon>
        <taxon>Bacillota</taxon>
        <taxon>Bacilli</taxon>
        <taxon>Candidatus Onthousia</taxon>
    </lineage>
</organism>
<dbReference type="Proteomes" id="UP000886833">
    <property type="component" value="Unassembled WGS sequence"/>
</dbReference>
<proteinExistence type="predicted"/>
<gene>
    <name evidence="1" type="ORF">IAB59_07400</name>
</gene>
<comment type="caution">
    <text evidence="1">The sequence shown here is derived from an EMBL/GenBank/DDBJ whole genome shotgun (WGS) entry which is preliminary data.</text>
</comment>
<dbReference type="InterPro" id="IPR025942">
    <property type="entry name" value="SpoVIF"/>
</dbReference>